<keyword evidence="5" id="KW-0539">Nucleus</keyword>
<dbReference type="AlphaFoldDB" id="A0A0D0DDE5"/>
<keyword evidence="3" id="KW-0863">Zinc-finger</keyword>
<evidence type="ECO:0000256" key="4">
    <source>
        <dbReference type="ARBA" id="ARBA00022833"/>
    </source>
</evidence>
<dbReference type="Proteomes" id="UP000054538">
    <property type="component" value="Unassembled WGS sequence"/>
</dbReference>
<dbReference type="PANTHER" id="PTHR46481">
    <property type="entry name" value="ZINC FINGER BED DOMAIN-CONTAINING PROTEIN 4"/>
    <property type="match status" value="1"/>
</dbReference>
<gene>
    <name evidence="6" type="ORF">PAXRUDRAFT_173014</name>
</gene>
<evidence type="ECO:0000256" key="1">
    <source>
        <dbReference type="ARBA" id="ARBA00004123"/>
    </source>
</evidence>
<organism evidence="6 7">
    <name type="scientific">Paxillus rubicundulus Ve08.2h10</name>
    <dbReference type="NCBI Taxonomy" id="930991"/>
    <lineage>
        <taxon>Eukaryota</taxon>
        <taxon>Fungi</taxon>
        <taxon>Dikarya</taxon>
        <taxon>Basidiomycota</taxon>
        <taxon>Agaricomycotina</taxon>
        <taxon>Agaricomycetes</taxon>
        <taxon>Agaricomycetidae</taxon>
        <taxon>Boletales</taxon>
        <taxon>Paxilineae</taxon>
        <taxon>Paxillaceae</taxon>
        <taxon>Paxillus</taxon>
    </lineage>
</organism>
<protein>
    <submittedName>
        <fullName evidence="6">Unplaced genomic scaffold scaffold_3326, whole genome shotgun sequence</fullName>
    </submittedName>
</protein>
<dbReference type="InParanoid" id="A0A0D0DDE5"/>
<evidence type="ECO:0000313" key="6">
    <source>
        <dbReference type="EMBL" id="KIK75385.1"/>
    </source>
</evidence>
<keyword evidence="2" id="KW-0479">Metal-binding</keyword>
<evidence type="ECO:0000256" key="2">
    <source>
        <dbReference type="ARBA" id="ARBA00022723"/>
    </source>
</evidence>
<reference evidence="6 7" key="1">
    <citation type="submission" date="2014-04" db="EMBL/GenBank/DDBJ databases">
        <authorList>
            <consortium name="DOE Joint Genome Institute"/>
            <person name="Kuo A."/>
            <person name="Kohler A."/>
            <person name="Jargeat P."/>
            <person name="Nagy L.G."/>
            <person name="Floudas D."/>
            <person name="Copeland A."/>
            <person name="Barry K.W."/>
            <person name="Cichocki N."/>
            <person name="Veneault-Fourrey C."/>
            <person name="LaButti K."/>
            <person name="Lindquist E.A."/>
            <person name="Lipzen A."/>
            <person name="Lundell T."/>
            <person name="Morin E."/>
            <person name="Murat C."/>
            <person name="Sun H."/>
            <person name="Tunlid A."/>
            <person name="Henrissat B."/>
            <person name="Grigoriev I.V."/>
            <person name="Hibbett D.S."/>
            <person name="Martin F."/>
            <person name="Nordberg H.P."/>
            <person name="Cantor M.N."/>
            <person name="Hua S.X."/>
        </authorList>
    </citation>
    <scope>NUCLEOTIDE SEQUENCE [LARGE SCALE GENOMIC DNA]</scope>
    <source>
        <strain evidence="6 7">Ve08.2h10</strain>
    </source>
</reference>
<dbReference type="PANTHER" id="PTHR46481:SF10">
    <property type="entry name" value="ZINC FINGER BED DOMAIN-CONTAINING PROTEIN 39"/>
    <property type="match status" value="1"/>
</dbReference>
<dbReference type="GO" id="GO:0005634">
    <property type="term" value="C:nucleus"/>
    <property type="evidence" value="ECO:0007669"/>
    <property type="project" value="UniProtKB-SubCell"/>
</dbReference>
<keyword evidence="4" id="KW-0862">Zinc</keyword>
<evidence type="ECO:0000256" key="5">
    <source>
        <dbReference type="ARBA" id="ARBA00023242"/>
    </source>
</evidence>
<comment type="subcellular location">
    <subcellularLocation>
        <location evidence="1">Nucleus</location>
    </subcellularLocation>
</comment>
<keyword evidence="7" id="KW-1185">Reference proteome</keyword>
<proteinExistence type="predicted"/>
<reference evidence="7" key="2">
    <citation type="submission" date="2015-01" db="EMBL/GenBank/DDBJ databases">
        <title>Evolutionary Origins and Diversification of the Mycorrhizal Mutualists.</title>
        <authorList>
            <consortium name="DOE Joint Genome Institute"/>
            <consortium name="Mycorrhizal Genomics Consortium"/>
            <person name="Kohler A."/>
            <person name="Kuo A."/>
            <person name="Nagy L.G."/>
            <person name="Floudas D."/>
            <person name="Copeland A."/>
            <person name="Barry K.W."/>
            <person name="Cichocki N."/>
            <person name="Veneault-Fourrey C."/>
            <person name="LaButti K."/>
            <person name="Lindquist E.A."/>
            <person name="Lipzen A."/>
            <person name="Lundell T."/>
            <person name="Morin E."/>
            <person name="Murat C."/>
            <person name="Riley R."/>
            <person name="Ohm R."/>
            <person name="Sun H."/>
            <person name="Tunlid A."/>
            <person name="Henrissat B."/>
            <person name="Grigoriev I.V."/>
            <person name="Hibbett D.S."/>
            <person name="Martin F."/>
        </authorList>
    </citation>
    <scope>NUCLEOTIDE SEQUENCE [LARGE SCALE GENOMIC DNA]</scope>
    <source>
        <strain evidence="7">Ve08.2h10</strain>
    </source>
</reference>
<dbReference type="EMBL" id="KN828148">
    <property type="protein sequence ID" value="KIK75385.1"/>
    <property type="molecule type" value="Genomic_DNA"/>
</dbReference>
<dbReference type="GO" id="GO:0008270">
    <property type="term" value="F:zinc ion binding"/>
    <property type="evidence" value="ECO:0007669"/>
    <property type="project" value="UniProtKB-KW"/>
</dbReference>
<sequence length="108" mass="12126">MCEVILDNFRTMFAALQAELSMVMGEISFTTDIWSSESLNLYLAVTAHWIGQDMETGMCKLSFKSALIMFHYILGSHMGVTIARALLHLINQAGIHLNRVHVAFLLHS</sequence>
<name>A0A0D0DDE5_9AGAM</name>
<dbReference type="HOGENOM" id="CLU_155624_0_2_1"/>
<dbReference type="InterPro" id="IPR052035">
    <property type="entry name" value="ZnF_BED_domain_contain"/>
</dbReference>
<evidence type="ECO:0000313" key="7">
    <source>
        <dbReference type="Proteomes" id="UP000054538"/>
    </source>
</evidence>
<evidence type="ECO:0000256" key="3">
    <source>
        <dbReference type="ARBA" id="ARBA00022771"/>
    </source>
</evidence>
<dbReference type="OrthoDB" id="1607513at2759"/>
<accession>A0A0D0DDE5</accession>